<dbReference type="InterPro" id="IPR036259">
    <property type="entry name" value="MFS_trans_sf"/>
</dbReference>
<keyword evidence="10" id="KW-0770">Synapse</keyword>
<feature type="transmembrane region" description="Helical" evidence="26">
    <location>
        <begin position="215"/>
        <end position="235"/>
    </location>
</feature>
<evidence type="ECO:0000256" key="11">
    <source>
        <dbReference type="ARBA" id="ARBA00023136"/>
    </source>
</evidence>
<dbReference type="PANTHER" id="PTHR11662">
    <property type="entry name" value="SOLUTE CARRIER FAMILY 17"/>
    <property type="match status" value="1"/>
</dbReference>
<dbReference type="InterPro" id="IPR020846">
    <property type="entry name" value="MFS_dom"/>
</dbReference>
<evidence type="ECO:0000313" key="29">
    <source>
        <dbReference type="WBParaSite" id="EEL_0000105801-mRNA-1"/>
    </source>
</evidence>
<dbReference type="GO" id="GO:0016323">
    <property type="term" value="C:basolateral plasma membrane"/>
    <property type="evidence" value="ECO:0007669"/>
    <property type="project" value="UniProtKB-SubCell"/>
</dbReference>
<evidence type="ECO:0000256" key="21">
    <source>
        <dbReference type="ARBA" id="ARBA00056891"/>
    </source>
</evidence>
<name>A0A0R3RHV9_9BILA</name>
<keyword evidence="5" id="KW-0813">Transport</keyword>
<keyword evidence="6" id="KW-1003">Cell membrane</keyword>
<feature type="transmembrane region" description="Helical" evidence="26">
    <location>
        <begin position="463"/>
        <end position="486"/>
    </location>
</feature>
<keyword evidence="9 26" id="KW-1133">Transmembrane helix</keyword>
<comment type="catalytic activity">
    <reaction evidence="19">
        <text>L-glutamate(out) = L-glutamate(in)</text>
        <dbReference type="Rhea" id="RHEA:66336"/>
        <dbReference type="ChEBI" id="CHEBI:29985"/>
    </reaction>
    <physiologicalReaction direction="left-to-right" evidence="19">
        <dbReference type="Rhea" id="RHEA:66337"/>
    </physiologicalReaction>
</comment>
<evidence type="ECO:0000256" key="23">
    <source>
        <dbReference type="ARBA" id="ARBA00080244"/>
    </source>
</evidence>
<accession>A0A0R3RHV9</accession>
<keyword evidence="14" id="KW-0968">Cytoplasmic vesicle</keyword>
<dbReference type="PANTHER" id="PTHR11662:SF399">
    <property type="entry name" value="FI19708P1-RELATED"/>
    <property type="match status" value="1"/>
</dbReference>
<feature type="transmembrane region" description="Helical" evidence="26">
    <location>
        <begin position="94"/>
        <end position="114"/>
    </location>
</feature>
<feature type="transmembrane region" description="Helical" evidence="26">
    <location>
        <begin position="372"/>
        <end position="391"/>
    </location>
</feature>
<feature type="transmembrane region" description="Helical" evidence="26">
    <location>
        <begin position="146"/>
        <end position="166"/>
    </location>
</feature>
<feature type="transmembrane region" description="Helical" evidence="26">
    <location>
        <begin position="331"/>
        <end position="352"/>
    </location>
</feature>
<evidence type="ECO:0000256" key="20">
    <source>
        <dbReference type="ARBA" id="ARBA00051612"/>
    </source>
</evidence>
<evidence type="ECO:0000256" key="12">
    <source>
        <dbReference type="ARBA" id="ARBA00023180"/>
    </source>
</evidence>
<dbReference type="GO" id="GO:0006820">
    <property type="term" value="P:monoatomic anion transport"/>
    <property type="evidence" value="ECO:0007669"/>
    <property type="project" value="TreeGrafter"/>
</dbReference>
<dbReference type="PROSITE" id="PS50850">
    <property type="entry name" value="MFS"/>
    <property type="match status" value="1"/>
</dbReference>
<comment type="catalytic activity">
    <reaction evidence="15">
        <text>2 nitrate(out) + H(+)(out) = 2 nitrate(in) + H(+)(in)</text>
        <dbReference type="Rhea" id="RHEA:71539"/>
        <dbReference type="ChEBI" id="CHEBI:15378"/>
        <dbReference type="ChEBI" id="CHEBI:17632"/>
    </reaction>
    <physiologicalReaction direction="left-to-right" evidence="15">
        <dbReference type="Rhea" id="RHEA:71540"/>
    </physiologicalReaction>
</comment>
<evidence type="ECO:0000256" key="15">
    <source>
        <dbReference type="ARBA" id="ARBA00050101"/>
    </source>
</evidence>
<keyword evidence="7 26" id="KW-0812">Transmembrane</keyword>
<dbReference type="SUPFAM" id="SSF103473">
    <property type="entry name" value="MFS general substrate transporter"/>
    <property type="match status" value="1"/>
</dbReference>
<comment type="catalytic activity">
    <reaction evidence="16">
        <text>L-aspartate(out) = L-aspartate(in)</text>
        <dbReference type="Rhea" id="RHEA:66332"/>
        <dbReference type="ChEBI" id="CHEBI:29991"/>
    </reaction>
    <physiologicalReaction direction="left-to-right" evidence="16">
        <dbReference type="Rhea" id="RHEA:66333"/>
    </physiologicalReaction>
</comment>
<sequence length="517" mass="55813">MTAEVQATALLGSARFNLALVGFFGCVIIYALRTDVSFAIVCMVNSTAVDMLSASSDANLTKKATSCALRYDNESAEKDTVLGELVWMKEEKGYVLSAFFWGYIFSQILGGYLASRYGGRLVIGFTVLGSALLTLISPVAATTSVFAFIVVRALIGFLQGAIFPAFHTMWSMWAPPLERSLLTGLTYAGAQIGNTAVMPLSGLLCKYGFAGGWPSIFYVIGTAGVLWCFLWFFYVSDRPSCSKRISKQEVNYIENSLADILASDSKKKRPVPWRKILNSLPVLALFCGHFAGDWGAYIMMTSLPLFMNDVLGLDFASVCLTLNHSLIKMQLLLGFLTAIPYIAYFMFINLGGFIADKLQNANVLSTIATRRLAMIVALGSQAVFLIASGYCGCGQETLVIIFLTLGIGLSGVQYAGFVVNYLDIAPTFAGPLLGIGNTITCIAGIIGPLLVGKLTSTGSQQEWQLVFWITGGVLLTGTIIFCLFAKGEVQPWAVSDTDNDENCELEKKTLNATEGSP</sequence>
<evidence type="ECO:0000256" key="26">
    <source>
        <dbReference type="SAM" id="Phobius"/>
    </source>
</evidence>
<dbReference type="FunFam" id="1.20.1250.20:FF:000003">
    <property type="entry name" value="Solute carrier family 17 member 3"/>
    <property type="match status" value="1"/>
</dbReference>
<dbReference type="GO" id="GO:0030672">
    <property type="term" value="C:synaptic vesicle membrane"/>
    <property type="evidence" value="ECO:0007669"/>
    <property type="project" value="UniProtKB-SubCell"/>
</dbReference>
<feature type="transmembrane region" description="Helical" evidence="26">
    <location>
        <begin position="428"/>
        <end position="451"/>
    </location>
</feature>
<feature type="transmembrane region" description="Helical" evidence="26">
    <location>
        <begin position="121"/>
        <end position="140"/>
    </location>
</feature>
<evidence type="ECO:0000256" key="14">
    <source>
        <dbReference type="ARBA" id="ARBA00023329"/>
    </source>
</evidence>
<evidence type="ECO:0000256" key="13">
    <source>
        <dbReference type="ARBA" id="ARBA00023228"/>
    </source>
</evidence>
<dbReference type="WBParaSite" id="EEL_0000105801-mRNA-1">
    <property type="protein sequence ID" value="EEL_0000105801-mRNA-1"/>
    <property type="gene ID" value="EEL_0000105801"/>
</dbReference>
<comment type="function">
    <text evidence="21">Receptor for CM101, a polysaccharide produced by group B Streptococcus with antipathoangiogenic properties.</text>
</comment>
<evidence type="ECO:0000256" key="2">
    <source>
        <dbReference type="ARBA" id="ARBA00004554"/>
    </source>
</evidence>
<dbReference type="GO" id="GO:0015293">
    <property type="term" value="F:symporter activity"/>
    <property type="evidence" value="ECO:0007669"/>
    <property type="project" value="UniProtKB-KW"/>
</dbReference>
<evidence type="ECO:0000313" key="28">
    <source>
        <dbReference type="Proteomes" id="UP000050640"/>
    </source>
</evidence>
<evidence type="ECO:0000256" key="3">
    <source>
        <dbReference type="ARBA" id="ARBA00004638"/>
    </source>
</evidence>
<keyword evidence="13" id="KW-0458">Lysosome</keyword>
<evidence type="ECO:0000256" key="18">
    <source>
        <dbReference type="ARBA" id="ARBA00051403"/>
    </source>
</evidence>
<feature type="transmembrane region" description="Helical" evidence="26">
    <location>
        <begin position="398"/>
        <end position="422"/>
    </location>
</feature>
<organism evidence="28 29">
    <name type="scientific">Elaeophora elaphi</name>
    <dbReference type="NCBI Taxonomy" id="1147741"/>
    <lineage>
        <taxon>Eukaryota</taxon>
        <taxon>Metazoa</taxon>
        <taxon>Ecdysozoa</taxon>
        <taxon>Nematoda</taxon>
        <taxon>Chromadorea</taxon>
        <taxon>Rhabditida</taxon>
        <taxon>Spirurina</taxon>
        <taxon>Spiruromorpha</taxon>
        <taxon>Filarioidea</taxon>
        <taxon>Onchocercidae</taxon>
        <taxon>Elaeophora</taxon>
    </lineage>
</organism>
<evidence type="ECO:0000256" key="17">
    <source>
        <dbReference type="ARBA" id="ARBA00050625"/>
    </source>
</evidence>
<evidence type="ECO:0000256" key="10">
    <source>
        <dbReference type="ARBA" id="ARBA00023018"/>
    </source>
</evidence>
<feature type="transmembrane region" description="Helical" evidence="26">
    <location>
        <begin position="12"/>
        <end position="32"/>
    </location>
</feature>
<dbReference type="STRING" id="1147741.A0A0R3RHV9"/>
<comment type="catalytic activity">
    <reaction evidence="17">
        <text>N-acetylneuraminate(in) + H(+)(in) = N-acetylneuraminate(out) + H(+)(out)</text>
        <dbReference type="Rhea" id="RHEA:28987"/>
        <dbReference type="ChEBI" id="CHEBI:15378"/>
        <dbReference type="ChEBI" id="CHEBI:35418"/>
    </reaction>
    <physiologicalReaction direction="right-to-left" evidence="17">
        <dbReference type="Rhea" id="RHEA:28989"/>
    </physiologicalReaction>
</comment>
<comment type="catalytic activity">
    <reaction evidence="18">
        <text>N-acetyl-L-aspartyl-L-glutamate(out) = N-acetyl-L-aspartyl-L-glutamate(in)</text>
        <dbReference type="Rhea" id="RHEA:72599"/>
        <dbReference type="ChEBI" id="CHEBI:76931"/>
    </reaction>
    <physiologicalReaction direction="left-to-right" evidence="18">
        <dbReference type="Rhea" id="RHEA:72600"/>
    </physiologicalReaction>
</comment>
<dbReference type="GO" id="GO:0005765">
    <property type="term" value="C:lysosomal membrane"/>
    <property type="evidence" value="ECO:0007669"/>
    <property type="project" value="UniProtKB-SubCell"/>
</dbReference>
<feature type="domain" description="Major facilitator superfamily (MFS) profile" evidence="27">
    <location>
        <begin position="43"/>
        <end position="489"/>
    </location>
</feature>
<keyword evidence="12" id="KW-0325">Glycoprotein</keyword>
<evidence type="ECO:0000256" key="25">
    <source>
        <dbReference type="ARBA" id="ARBA00081925"/>
    </source>
</evidence>
<protein>
    <recommendedName>
        <fullName evidence="22">Sialin</fullName>
    </recommendedName>
    <alternativeName>
        <fullName evidence="25">H(+)/nitrate cotransporter</fullName>
    </alternativeName>
    <alternativeName>
        <fullName evidence="23">H(+)/sialic acid cotransporter</fullName>
    </alternativeName>
    <alternativeName>
        <fullName evidence="24">Vesicular excitatory amino acid transporter</fullName>
    </alternativeName>
</protein>
<comment type="subcellular location">
    <subcellularLocation>
        <location evidence="2">Basolateral cell membrane</location>
        <topology evidence="2">Multi-pass membrane protein</topology>
    </subcellularLocation>
    <subcellularLocation>
        <location evidence="3">Cytoplasmic vesicle</location>
        <location evidence="3">Secretory vesicle membrane</location>
        <topology evidence="3">Multi-pass membrane protein</topology>
    </subcellularLocation>
    <subcellularLocation>
        <location evidence="1">Cytoplasmic vesicle</location>
        <location evidence="1">Secretory vesicle</location>
        <location evidence="1">Synaptic vesicle membrane</location>
    </subcellularLocation>
    <subcellularLocation>
        <location evidence="4">Lysosome membrane</location>
    </subcellularLocation>
</comment>
<dbReference type="GO" id="GO:0046942">
    <property type="term" value="P:carboxylic acid transport"/>
    <property type="evidence" value="ECO:0007669"/>
    <property type="project" value="UniProtKB-ARBA"/>
</dbReference>
<evidence type="ECO:0000256" key="9">
    <source>
        <dbReference type="ARBA" id="ARBA00022989"/>
    </source>
</evidence>
<evidence type="ECO:0000259" key="27">
    <source>
        <dbReference type="PROSITE" id="PS50850"/>
    </source>
</evidence>
<evidence type="ECO:0000256" key="1">
    <source>
        <dbReference type="ARBA" id="ARBA00004432"/>
    </source>
</evidence>
<keyword evidence="11 26" id="KW-0472">Membrane</keyword>
<feature type="transmembrane region" description="Helical" evidence="26">
    <location>
        <begin position="276"/>
        <end position="299"/>
    </location>
</feature>
<dbReference type="FunFam" id="1.20.1250.20:FF:000067">
    <property type="entry name" value="sialin isoform X2"/>
    <property type="match status" value="1"/>
</dbReference>
<evidence type="ECO:0000256" key="22">
    <source>
        <dbReference type="ARBA" id="ARBA00069713"/>
    </source>
</evidence>
<evidence type="ECO:0000256" key="19">
    <source>
        <dbReference type="ARBA" id="ARBA00051447"/>
    </source>
</evidence>
<comment type="catalytic activity">
    <reaction evidence="20">
        <text>D-glucuronate(out) + H(+)(out) = D-glucuronate(in) + H(+)(in)</text>
        <dbReference type="Rhea" id="RHEA:72591"/>
        <dbReference type="ChEBI" id="CHEBI:15378"/>
        <dbReference type="ChEBI" id="CHEBI:58720"/>
    </reaction>
    <physiologicalReaction direction="left-to-right" evidence="20">
        <dbReference type="Rhea" id="RHEA:72592"/>
    </physiologicalReaction>
</comment>
<evidence type="ECO:0000256" key="24">
    <source>
        <dbReference type="ARBA" id="ARBA00081195"/>
    </source>
</evidence>
<evidence type="ECO:0000256" key="6">
    <source>
        <dbReference type="ARBA" id="ARBA00022475"/>
    </source>
</evidence>
<evidence type="ECO:0000256" key="4">
    <source>
        <dbReference type="ARBA" id="ARBA00004656"/>
    </source>
</evidence>
<keyword evidence="28" id="KW-1185">Reference proteome</keyword>
<evidence type="ECO:0000256" key="7">
    <source>
        <dbReference type="ARBA" id="ARBA00022692"/>
    </source>
</evidence>
<dbReference type="Proteomes" id="UP000050640">
    <property type="component" value="Unplaced"/>
</dbReference>
<evidence type="ECO:0000256" key="16">
    <source>
        <dbReference type="ARBA" id="ARBA00050554"/>
    </source>
</evidence>
<evidence type="ECO:0000256" key="8">
    <source>
        <dbReference type="ARBA" id="ARBA00022847"/>
    </source>
</evidence>
<keyword evidence="8" id="KW-0769">Symport</keyword>
<evidence type="ECO:0000256" key="5">
    <source>
        <dbReference type="ARBA" id="ARBA00022448"/>
    </source>
</evidence>
<dbReference type="Pfam" id="PF07690">
    <property type="entry name" value="MFS_1"/>
    <property type="match status" value="1"/>
</dbReference>
<dbReference type="AlphaFoldDB" id="A0A0R3RHV9"/>
<dbReference type="InterPro" id="IPR050382">
    <property type="entry name" value="MFS_Na/Anion_cotransporter"/>
</dbReference>
<dbReference type="InterPro" id="IPR011701">
    <property type="entry name" value="MFS"/>
</dbReference>
<dbReference type="Gene3D" id="1.20.1250.20">
    <property type="entry name" value="MFS general substrate transporter like domains"/>
    <property type="match status" value="2"/>
</dbReference>
<dbReference type="CDD" id="cd17318">
    <property type="entry name" value="MFS_SLC17"/>
    <property type="match status" value="1"/>
</dbReference>
<proteinExistence type="predicted"/>
<reference evidence="29" key="1">
    <citation type="submission" date="2017-02" db="UniProtKB">
        <authorList>
            <consortium name="WormBaseParasite"/>
        </authorList>
    </citation>
    <scope>IDENTIFICATION</scope>
</reference>